<keyword evidence="3" id="KW-1185">Reference proteome</keyword>
<feature type="compositionally biased region" description="Polar residues" evidence="1">
    <location>
        <begin position="66"/>
        <end position="81"/>
    </location>
</feature>
<dbReference type="Proteomes" id="UP001162480">
    <property type="component" value="Chromosome 1"/>
</dbReference>
<organism evidence="2 3">
    <name type="scientific">Octopus vulgaris</name>
    <name type="common">Common octopus</name>
    <dbReference type="NCBI Taxonomy" id="6645"/>
    <lineage>
        <taxon>Eukaryota</taxon>
        <taxon>Metazoa</taxon>
        <taxon>Spiralia</taxon>
        <taxon>Lophotrochozoa</taxon>
        <taxon>Mollusca</taxon>
        <taxon>Cephalopoda</taxon>
        <taxon>Coleoidea</taxon>
        <taxon>Octopodiformes</taxon>
        <taxon>Octopoda</taxon>
        <taxon>Incirrata</taxon>
        <taxon>Octopodidae</taxon>
        <taxon>Octopus</taxon>
    </lineage>
</organism>
<dbReference type="EMBL" id="OX597814">
    <property type="protein sequence ID" value="CAI9715314.1"/>
    <property type="molecule type" value="Genomic_DNA"/>
</dbReference>
<feature type="region of interest" description="Disordered" evidence="1">
    <location>
        <begin position="62"/>
        <end position="131"/>
    </location>
</feature>
<evidence type="ECO:0000256" key="1">
    <source>
        <dbReference type="SAM" id="MobiDB-lite"/>
    </source>
</evidence>
<protein>
    <submittedName>
        <fullName evidence="2">---NA</fullName>
    </submittedName>
</protein>
<accession>A0AA36AFU2</accession>
<evidence type="ECO:0000313" key="3">
    <source>
        <dbReference type="Proteomes" id="UP001162480"/>
    </source>
</evidence>
<name>A0AA36AFU2_OCTVU</name>
<gene>
    <name evidence="2" type="ORF">OCTVUL_1B018377</name>
</gene>
<sequence length="262" mass="29902">MDSADRSQPTKNIVATLKSHGFMRTLAQVERKKREVERAYTLIAPHMALLSQVLKVDKDKEREMETGNTNHRVSKNDTPTATVEEGKQGKQQIGGDGETENNQPDEKTYAERNQWTTVQRRKKKQRGTGDKKTQITCKFFRNGTCWHGETGEGCRFAHPRPYGNCIKPTRPKCLNQNQDRNQNQNKFEAAREICRHSAECPNKEKAHICRGNADSGSRTKKFCGNSRGKLWDNWPGYIVFRARGTHNSTQDHHNQGTQGGHR</sequence>
<dbReference type="AlphaFoldDB" id="A0AA36AFU2"/>
<proteinExistence type="predicted"/>
<reference evidence="2" key="1">
    <citation type="submission" date="2023-08" db="EMBL/GenBank/DDBJ databases">
        <authorList>
            <person name="Alioto T."/>
            <person name="Alioto T."/>
            <person name="Gomez Garrido J."/>
        </authorList>
    </citation>
    <scope>NUCLEOTIDE SEQUENCE</scope>
</reference>
<evidence type="ECO:0000313" key="2">
    <source>
        <dbReference type="EMBL" id="CAI9715314.1"/>
    </source>
</evidence>